<dbReference type="EMBL" id="BMAR01000001">
    <property type="protein sequence ID" value="GFR41078.1"/>
    <property type="molecule type" value="Genomic_DNA"/>
</dbReference>
<organism evidence="2 3">
    <name type="scientific">Astrephomene gubernaculifera</name>
    <dbReference type="NCBI Taxonomy" id="47775"/>
    <lineage>
        <taxon>Eukaryota</taxon>
        <taxon>Viridiplantae</taxon>
        <taxon>Chlorophyta</taxon>
        <taxon>core chlorophytes</taxon>
        <taxon>Chlorophyceae</taxon>
        <taxon>CS clade</taxon>
        <taxon>Chlamydomonadales</taxon>
        <taxon>Astrephomenaceae</taxon>
        <taxon>Astrephomene</taxon>
    </lineage>
</organism>
<feature type="compositionally biased region" description="Low complexity" evidence="1">
    <location>
        <begin position="12"/>
        <end position="22"/>
    </location>
</feature>
<accession>A0AAD3DI37</accession>
<reference evidence="2 3" key="1">
    <citation type="journal article" date="2021" name="Sci. Rep.">
        <title>Genome sequencing of the multicellular alga Astrephomene provides insights into convergent evolution of germ-soma differentiation.</title>
        <authorList>
            <person name="Yamashita S."/>
            <person name="Yamamoto K."/>
            <person name="Matsuzaki R."/>
            <person name="Suzuki S."/>
            <person name="Yamaguchi H."/>
            <person name="Hirooka S."/>
            <person name="Minakuchi Y."/>
            <person name="Miyagishima S."/>
            <person name="Kawachi M."/>
            <person name="Toyoda A."/>
            <person name="Nozaki H."/>
        </authorList>
    </citation>
    <scope>NUCLEOTIDE SEQUENCE [LARGE SCALE GENOMIC DNA]</scope>
    <source>
        <strain evidence="2 3">NIES-4017</strain>
    </source>
</reference>
<proteinExistence type="predicted"/>
<sequence>TEVAGEGGTGAEGAPAEAGSGAIEEEADVVGEVAAMIADGNERLEVLGVWGNSGEEVSGALGGSSSSSSTGGSSSGILQFTTRGSVLHGINAEELNAKLLRRANASGRLLLAGVTSPGHVSAVTNTQSRDRVVSLLLPLASRREEARQQAAALLAAADPLLRRAYAHVHNCKCDVAGAVQALVRG</sequence>
<gene>
    <name evidence="2" type="ORF">Agub_g1718</name>
</gene>
<keyword evidence="3" id="KW-1185">Reference proteome</keyword>
<protein>
    <submittedName>
        <fullName evidence="2">Uncharacterized protein</fullName>
    </submittedName>
</protein>
<feature type="region of interest" description="Disordered" evidence="1">
    <location>
        <begin position="1"/>
        <end position="22"/>
    </location>
</feature>
<comment type="caution">
    <text evidence="2">The sequence shown here is derived from an EMBL/GenBank/DDBJ whole genome shotgun (WGS) entry which is preliminary data.</text>
</comment>
<evidence type="ECO:0000256" key="1">
    <source>
        <dbReference type="SAM" id="MobiDB-lite"/>
    </source>
</evidence>
<dbReference type="Proteomes" id="UP001054857">
    <property type="component" value="Unassembled WGS sequence"/>
</dbReference>
<name>A0AAD3DI37_9CHLO</name>
<evidence type="ECO:0000313" key="3">
    <source>
        <dbReference type="Proteomes" id="UP001054857"/>
    </source>
</evidence>
<feature type="non-terminal residue" evidence="2">
    <location>
        <position position="1"/>
    </location>
</feature>
<feature type="compositionally biased region" description="Gly residues" evidence="1">
    <location>
        <begin position="1"/>
        <end position="11"/>
    </location>
</feature>
<evidence type="ECO:0000313" key="2">
    <source>
        <dbReference type="EMBL" id="GFR41078.1"/>
    </source>
</evidence>
<dbReference type="AlphaFoldDB" id="A0AAD3DI37"/>